<sequence>MLLFSNPHNIYQTNHKPTMYSVSLLLSFLLHLRKTCVRGQPPLPCRITHTILLNQLFTSSSSSSSSLLLDFCFLFLTVGLHLARKVLAFFSAFSVRFLTAFFVTNKDASGTIFAAGIEQSDSDIREKLRRRKRMQSW</sequence>
<reference evidence="2" key="1">
    <citation type="submission" date="2016-07" db="EMBL/GenBank/DDBJ databases">
        <title>De novo transcriptome assembly of four accessions of the metal hyperaccumulator plant Noccaea caerulescens.</title>
        <authorList>
            <person name="Blande D."/>
            <person name="Halimaa P."/>
            <person name="Tervahauta A.I."/>
            <person name="Aarts M.G."/>
            <person name="Karenlampi S.O."/>
        </authorList>
    </citation>
    <scope>NUCLEOTIDE SEQUENCE</scope>
</reference>
<feature type="chain" id="PRO_5009621926" evidence="1">
    <location>
        <begin position="40"/>
        <end position="137"/>
    </location>
</feature>
<organism evidence="2">
    <name type="scientific">Noccaea caerulescens</name>
    <name type="common">Alpine penny-cress</name>
    <name type="synonym">Thlaspi caerulescens</name>
    <dbReference type="NCBI Taxonomy" id="107243"/>
    <lineage>
        <taxon>Eukaryota</taxon>
        <taxon>Viridiplantae</taxon>
        <taxon>Streptophyta</taxon>
        <taxon>Embryophyta</taxon>
        <taxon>Tracheophyta</taxon>
        <taxon>Spermatophyta</taxon>
        <taxon>Magnoliopsida</taxon>
        <taxon>eudicotyledons</taxon>
        <taxon>Gunneridae</taxon>
        <taxon>Pentapetalae</taxon>
        <taxon>rosids</taxon>
        <taxon>malvids</taxon>
        <taxon>Brassicales</taxon>
        <taxon>Brassicaceae</taxon>
        <taxon>Coluteocarpeae</taxon>
        <taxon>Noccaea</taxon>
    </lineage>
</organism>
<feature type="signal peptide" evidence="1">
    <location>
        <begin position="1"/>
        <end position="39"/>
    </location>
</feature>
<proteinExistence type="predicted"/>
<name>A0A1J3G9D3_NOCCA</name>
<keyword evidence="1" id="KW-0732">Signal</keyword>
<dbReference type="AlphaFoldDB" id="A0A1J3G9D3"/>
<dbReference type="EMBL" id="GEVK01000057">
    <property type="protein sequence ID" value="JAU52775.1"/>
    <property type="molecule type" value="Transcribed_RNA"/>
</dbReference>
<accession>A0A1J3G9D3</accession>
<gene>
    <name evidence="2" type="ORF">LC_TR8875_c15_g1_i1_g.31315</name>
</gene>
<protein>
    <submittedName>
        <fullName evidence="2">Uncharacterized protein</fullName>
    </submittedName>
</protein>
<evidence type="ECO:0000313" key="2">
    <source>
        <dbReference type="EMBL" id="JAU52775.1"/>
    </source>
</evidence>
<evidence type="ECO:0000256" key="1">
    <source>
        <dbReference type="SAM" id="SignalP"/>
    </source>
</evidence>